<protein>
    <recommendedName>
        <fullName evidence="4">EGF-like domain-containing protein</fullName>
    </recommendedName>
</protein>
<organism evidence="2 3">
    <name type="scientific">Araneus ventricosus</name>
    <name type="common">Orbweaver spider</name>
    <name type="synonym">Epeira ventricosa</name>
    <dbReference type="NCBI Taxonomy" id="182803"/>
    <lineage>
        <taxon>Eukaryota</taxon>
        <taxon>Metazoa</taxon>
        <taxon>Ecdysozoa</taxon>
        <taxon>Arthropoda</taxon>
        <taxon>Chelicerata</taxon>
        <taxon>Arachnida</taxon>
        <taxon>Araneae</taxon>
        <taxon>Araneomorphae</taxon>
        <taxon>Entelegynae</taxon>
        <taxon>Araneoidea</taxon>
        <taxon>Araneidae</taxon>
        <taxon>Araneus</taxon>
    </lineage>
</organism>
<gene>
    <name evidence="2" type="ORF">AVEN_73161_1</name>
</gene>
<proteinExistence type="predicted"/>
<sequence>CDCGPNGSCSFEYGVMKCNCEQGFVSTDGKCTVKIQSRGQLEDRPEINEEGKKSGLTRSTER</sequence>
<name>A0A4Y2NW89_ARAVE</name>
<evidence type="ECO:0000313" key="2">
    <source>
        <dbReference type="EMBL" id="GBN43848.1"/>
    </source>
</evidence>
<feature type="region of interest" description="Disordered" evidence="1">
    <location>
        <begin position="42"/>
        <end position="62"/>
    </location>
</feature>
<dbReference type="EMBL" id="BGPR01130120">
    <property type="protein sequence ID" value="GBN43848.1"/>
    <property type="molecule type" value="Genomic_DNA"/>
</dbReference>
<accession>A0A4Y2NW89</accession>
<feature type="non-terminal residue" evidence="2">
    <location>
        <position position="1"/>
    </location>
</feature>
<evidence type="ECO:0008006" key="4">
    <source>
        <dbReference type="Google" id="ProtNLM"/>
    </source>
</evidence>
<keyword evidence="3" id="KW-1185">Reference proteome</keyword>
<dbReference type="OrthoDB" id="6431072at2759"/>
<dbReference type="Proteomes" id="UP000499080">
    <property type="component" value="Unassembled WGS sequence"/>
</dbReference>
<dbReference type="AlphaFoldDB" id="A0A4Y2NW89"/>
<reference evidence="2 3" key="1">
    <citation type="journal article" date="2019" name="Sci. Rep.">
        <title>Orb-weaving spider Araneus ventricosus genome elucidates the spidroin gene catalogue.</title>
        <authorList>
            <person name="Kono N."/>
            <person name="Nakamura H."/>
            <person name="Ohtoshi R."/>
            <person name="Moran D.A.P."/>
            <person name="Shinohara A."/>
            <person name="Yoshida Y."/>
            <person name="Fujiwara M."/>
            <person name="Mori M."/>
            <person name="Tomita M."/>
            <person name="Arakawa K."/>
        </authorList>
    </citation>
    <scope>NUCLEOTIDE SEQUENCE [LARGE SCALE GENOMIC DNA]</scope>
</reference>
<evidence type="ECO:0000256" key="1">
    <source>
        <dbReference type="SAM" id="MobiDB-lite"/>
    </source>
</evidence>
<comment type="caution">
    <text evidence="2">The sequence shown here is derived from an EMBL/GenBank/DDBJ whole genome shotgun (WGS) entry which is preliminary data.</text>
</comment>
<evidence type="ECO:0000313" key="3">
    <source>
        <dbReference type="Proteomes" id="UP000499080"/>
    </source>
</evidence>